<evidence type="ECO:0000313" key="3">
    <source>
        <dbReference type="Proteomes" id="UP000603200"/>
    </source>
</evidence>
<dbReference type="EMBL" id="BOMN01000041">
    <property type="protein sequence ID" value="GIE20635.1"/>
    <property type="molecule type" value="Genomic_DNA"/>
</dbReference>
<keyword evidence="1" id="KW-0472">Membrane</keyword>
<evidence type="ECO:0000313" key="2">
    <source>
        <dbReference type="EMBL" id="GIE20635.1"/>
    </source>
</evidence>
<keyword evidence="1" id="KW-1133">Transmembrane helix</keyword>
<dbReference type="RefSeq" id="WP_203837775.1">
    <property type="nucleotide sequence ID" value="NZ_BAAATV010000008.1"/>
</dbReference>
<keyword evidence="3" id="KW-1185">Reference proteome</keyword>
<organism evidence="2 3">
    <name type="scientific">Winogradskya humida</name>
    <dbReference type="NCBI Taxonomy" id="113566"/>
    <lineage>
        <taxon>Bacteria</taxon>
        <taxon>Bacillati</taxon>
        <taxon>Actinomycetota</taxon>
        <taxon>Actinomycetes</taxon>
        <taxon>Micromonosporales</taxon>
        <taxon>Micromonosporaceae</taxon>
        <taxon>Winogradskya</taxon>
    </lineage>
</organism>
<proteinExistence type="predicted"/>
<comment type="caution">
    <text evidence="2">The sequence shown here is derived from an EMBL/GenBank/DDBJ whole genome shotgun (WGS) entry which is preliminary data.</text>
</comment>
<gene>
    <name evidence="2" type="ORF">Ahu01nite_037370</name>
</gene>
<feature type="transmembrane region" description="Helical" evidence="1">
    <location>
        <begin position="48"/>
        <end position="72"/>
    </location>
</feature>
<protein>
    <submittedName>
        <fullName evidence="2">Uncharacterized protein</fullName>
    </submittedName>
</protein>
<feature type="transmembrane region" description="Helical" evidence="1">
    <location>
        <begin position="19"/>
        <end position="36"/>
    </location>
</feature>
<dbReference type="Proteomes" id="UP000603200">
    <property type="component" value="Unassembled WGS sequence"/>
</dbReference>
<keyword evidence="1" id="KW-0812">Transmembrane</keyword>
<accession>A0ABQ3ZPX4</accession>
<sequence>MDASLTSIFESAMATPKSVFYLVLATALILFALRYVKRAVTPIGSLLSAEAAAVVVAFAMGIAFVLVAAAAVGY</sequence>
<evidence type="ECO:0000256" key="1">
    <source>
        <dbReference type="SAM" id="Phobius"/>
    </source>
</evidence>
<reference evidence="2 3" key="1">
    <citation type="submission" date="2021-01" db="EMBL/GenBank/DDBJ databases">
        <title>Whole genome shotgun sequence of Actinoplanes humidus NBRC 14915.</title>
        <authorList>
            <person name="Komaki H."/>
            <person name="Tamura T."/>
        </authorList>
    </citation>
    <scope>NUCLEOTIDE SEQUENCE [LARGE SCALE GENOMIC DNA]</scope>
    <source>
        <strain evidence="2 3">NBRC 14915</strain>
    </source>
</reference>
<name>A0ABQ3ZPX4_9ACTN</name>